<dbReference type="PANTHER" id="PTHR42698:SF1">
    <property type="entry name" value="GTPASE ERA, MITOCHONDRIAL"/>
    <property type="match status" value="1"/>
</dbReference>
<dbReference type="Proteomes" id="UP001266099">
    <property type="component" value="Unassembled WGS sequence"/>
</dbReference>
<keyword evidence="1" id="KW-1133">Transmembrane helix</keyword>
<dbReference type="InterPro" id="IPR000795">
    <property type="entry name" value="T_Tr_GTP-bd_dom"/>
</dbReference>
<evidence type="ECO:0000313" key="3">
    <source>
        <dbReference type="EMBL" id="MDR6939164.1"/>
    </source>
</evidence>
<sequence length="488" mass="53397">MFELLAQEANLSPRRLYRRIWHLREFIDLSAGAADEYLLARATASLDRVEERAQLGAEFTVAALVGGTGSGKSTLFNSLTDLDFADDGEIRPTTERAAACTWKAKADGLLDHLNVDTDRRIEHGSILTPVPDELEGLILLDLPDFDSVKFTNSLTVTRLMPMLDVLIWVVDPQKYADQLLHRDYLQNLRGRSRQMIVVMNHIDTVIPAQVPELMANLRQLLDADGLANVPAYPISALEKTGLEPLQAHLRKALATPSMNLITAAAQVDEVGRLLEGTVGFLETKLVDFAVAKTEVVQQLMRASGVPTVIEQISRAADKLSGAAFAAPIQPAPSLLGAIRDGWIAQANTGLPQRWAKLGETAVAPLERIRRQVGKVYESVVLPQISQKPLWIGVIFALVIFVAGVLAAIFAVPDLALIARVGVCAVGVVLAGTIYLFARYWVRKTARRAARKYEAQLVDQLGLVVQEQLIDGLAAVRAKYSRAVDLLNR</sequence>
<comment type="caution">
    <text evidence="3">The sequence shown here is derived from an EMBL/GenBank/DDBJ whole genome shotgun (WGS) entry which is preliminary data.</text>
</comment>
<name>A0ABU1T1C4_9ACTO</name>
<keyword evidence="3" id="KW-0132">Cell division</keyword>
<dbReference type="Gene3D" id="3.40.50.300">
    <property type="entry name" value="P-loop containing nucleotide triphosphate hydrolases"/>
    <property type="match status" value="1"/>
</dbReference>
<gene>
    <name evidence="3" type="ORF">J2S36_000707</name>
</gene>
<dbReference type="Pfam" id="PF00009">
    <property type="entry name" value="GTP_EFTU"/>
    <property type="match status" value="1"/>
</dbReference>
<feature type="transmembrane region" description="Helical" evidence="1">
    <location>
        <begin position="416"/>
        <end position="441"/>
    </location>
</feature>
<dbReference type="InterPro" id="IPR005662">
    <property type="entry name" value="GTPase_Era-like"/>
</dbReference>
<keyword evidence="1" id="KW-0472">Membrane</keyword>
<proteinExistence type="predicted"/>
<dbReference type="SUPFAM" id="SSF52540">
    <property type="entry name" value="P-loop containing nucleoside triphosphate hydrolases"/>
    <property type="match status" value="1"/>
</dbReference>
<reference evidence="3 4" key="1">
    <citation type="submission" date="2023-07" db="EMBL/GenBank/DDBJ databases">
        <title>Sequencing the genomes of 1000 actinobacteria strains.</title>
        <authorList>
            <person name="Klenk H.-P."/>
        </authorList>
    </citation>
    <scope>NUCLEOTIDE SEQUENCE [LARGE SCALE GENOMIC DNA]</scope>
    <source>
        <strain evidence="3 4">DSM 15539</strain>
    </source>
</reference>
<organism evidence="3 4">
    <name type="scientific">Arcanobacterium hippocoleae</name>
    <dbReference type="NCBI Taxonomy" id="149017"/>
    <lineage>
        <taxon>Bacteria</taxon>
        <taxon>Bacillati</taxon>
        <taxon>Actinomycetota</taxon>
        <taxon>Actinomycetes</taxon>
        <taxon>Actinomycetales</taxon>
        <taxon>Actinomycetaceae</taxon>
        <taxon>Arcanobacterium</taxon>
    </lineage>
</organism>
<feature type="transmembrane region" description="Helical" evidence="1">
    <location>
        <begin position="389"/>
        <end position="410"/>
    </location>
</feature>
<dbReference type="GO" id="GO:0051301">
    <property type="term" value="P:cell division"/>
    <property type="evidence" value="ECO:0007669"/>
    <property type="project" value="UniProtKB-KW"/>
</dbReference>
<evidence type="ECO:0000256" key="1">
    <source>
        <dbReference type="SAM" id="Phobius"/>
    </source>
</evidence>
<dbReference type="EMBL" id="JAVDUJ010000001">
    <property type="protein sequence ID" value="MDR6939164.1"/>
    <property type="molecule type" value="Genomic_DNA"/>
</dbReference>
<keyword evidence="1" id="KW-0812">Transmembrane</keyword>
<feature type="domain" description="Tr-type G" evidence="2">
    <location>
        <begin position="63"/>
        <end position="249"/>
    </location>
</feature>
<dbReference type="RefSeq" id="WP_309955629.1">
    <property type="nucleotide sequence ID" value="NZ_JAVDUJ010000001.1"/>
</dbReference>
<evidence type="ECO:0000313" key="4">
    <source>
        <dbReference type="Proteomes" id="UP001266099"/>
    </source>
</evidence>
<evidence type="ECO:0000259" key="2">
    <source>
        <dbReference type="Pfam" id="PF00009"/>
    </source>
</evidence>
<dbReference type="InterPro" id="IPR027417">
    <property type="entry name" value="P-loop_NTPase"/>
</dbReference>
<keyword evidence="3" id="KW-0131">Cell cycle</keyword>
<protein>
    <submittedName>
        <fullName evidence="3">GTP-binding protein EngB required for normal cell division</fullName>
    </submittedName>
</protein>
<dbReference type="PANTHER" id="PTHR42698">
    <property type="entry name" value="GTPASE ERA"/>
    <property type="match status" value="1"/>
</dbReference>
<accession>A0ABU1T1C4</accession>
<keyword evidence="4" id="KW-1185">Reference proteome</keyword>